<sequence>MRIKRHYVEKHIVLSDGMIMSLGFQEVATENAETLLEKTIECIEELTEIHCDGEADRDRKVIFKEVVSKMKCLMSNRAAFMKLFDKKIAEFRKDVAGEDEHTNFLFCIFFPFGRIVLGPVGETLPVS</sequence>
<reference evidence="1 2" key="1">
    <citation type="journal article" date="2021" name="Elife">
        <title>Chloroplast acquisition without the gene transfer in kleptoplastic sea slugs, Plakobranchus ocellatus.</title>
        <authorList>
            <person name="Maeda T."/>
            <person name="Takahashi S."/>
            <person name="Yoshida T."/>
            <person name="Shimamura S."/>
            <person name="Takaki Y."/>
            <person name="Nagai Y."/>
            <person name="Toyoda A."/>
            <person name="Suzuki Y."/>
            <person name="Arimoto A."/>
            <person name="Ishii H."/>
            <person name="Satoh N."/>
            <person name="Nishiyama T."/>
            <person name="Hasebe M."/>
            <person name="Maruyama T."/>
            <person name="Minagawa J."/>
            <person name="Obokata J."/>
            <person name="Shigenobu S."/>
        </authorList>
    </citation>
    <scope>NUCLEOTIDE SEQUENCE [LARGE SCALE GENOMIC DNA]</scope>
</reference>
<organism evidence="1 2">
    <name type="scientific">Elysia marginata</name>
    <dbReference type="NCBI Taxonomy" id="1093978"/>
    <lineage>
        <taxon>Eukaryota</taxon>
        <taxon>Metazoa</taxon>
        <taxon>Spiralia</taxon>
        <taxon>Lophotrochozoa</taxon>
        <taxon>Mollusca</taxon>
        <taxon>Gastropoda</taxon>
        <taxon>Heterobranchia</taxon>
        <taxon>Euthyneura</taxon>
        <taxon>Panpulmonata</taxon>
        <taxon>Sacoglossa</taxon>
        <taxon>Placobranchoidea</taxon>
        <taxon>Plakobranchidae</taxon>
        <taxon>Elysia</taxon>
    </lineage>
</organism>
<dbReference type="Proteomes" id="UP000762676">
    <property type="component" value="Unassembled WGS sequence"/>
</dbReference>
<evidence type="ECO:0000313" key="1">
    <source>
        <dbReference type="EMBL" id="GFR74623.1"/>
    </source>
</evidence>
<keyword evidence="2" id="KW-1185">Reference proteome</keyword>
<protein>
    <submittedName>
        <fullName evidence="1">Uncharacterized protein</fullName>
    </submittedName>
</protein>
<name>A0AAV4FMU3_9GAST</name>
<accession>A0AAV4FMU3</accession>
<dbReference type="AlphaFoldDB" id="A0AAV4FMU3"/>
<evidence type="ECO:0000313" key="2">
    <source>
        <dbReference type="Proteomes" id="UP000762676"/>
    </source>
</evidence>
<comment type="caution">
    <text evidence="1">The sequence shown here is derived from an EMBL/GenBank/DDBJ whole genome shotgun (WGS) entry which is preliminary data.</text>
</comment>
<dbReference type="EMBL" id="BMAT01007934">
    <property type="protein sequence ID" value="GFR74623.1"/>
    <property type="molecule type" value="Genomic_DNA"/>
</dbReference>
<proteinExistence type="predicted"/>
<gene>
    <name evidence="1" type="ORF">ElyMa_003897600</name>
</gene>